<dbReference type="Proteomes" id="UP000599578">
    <property type="component" value="Unassembled WGS sequence"/>
</dbReference>
<protein>
    <recommendedName>
        <fullName evidence="3">Succinylglutamate desuccinylase</fullName>
    </recommendedName>
</protein>
<evidence type="ECO:0000313" key="2">
    <source>
        <dbReference type="Proteomes" id="UP000599578"/>
    </source>
</evidence>
<dbReference type="GO" id="GO:0016788">
    <property type="term" value="F:hydrolase activity, acting on ester bonds"/>
    <property type="evidence" value="ECO:0007669"/>
    <property type="project" value="InterPro"/>
</dbReference>
<accession>A0A918DVX9</accession>
<keyword evidence="2" id="KW-1185">Reference proteome</keyword>
<dbReference type="AlphaFoldDB" id="A0A918DVX9"/>
<dbReference type="RefSeq" id="WP_188862230.1">
    <property type="nucleotide sequence ID" value="NZ_BMLT01000011.1"/>
</dbReference>
<gene>
    <name evidence="1" type="ORF">GCM10011348_38310</name>
</gene>
<dbReference type="EMBL" id="BMLT01000011">
    <property type="protein sequence ID" value="GGO86746.1"/>
    <property type="molecule type" value="Genomic_DNA"/>
</dbReference>
<organism evidence="1 2">
    <name type="scientific">Marinobacterium nitratireducens</name>
    <dbReference type="NCBI Taxonomy" id="518897"/>
    <lineage>
        <taxon>Bacteria</taxon>
        <taxon>Pseudomonadati</taxon>
        <taxon>Pseudomonadota</taxon>
        <taxon>Gammaproteobacteria</taxon>
        <taxon>Oceanospirillales</taxon>
        <taxon>Oceanospirillaceae</taxon>
        <taxon>Marinobacterium</taxon>
    </lineage>
</organism>
<evidence type="ECO:0000313" key="1">
    <source>
        <dbReference type="EMBL" id="GGO86746.1"/>
    </source>
</evidence>
<name>A0A918DVX9_9GAMM</name>
<comment type="caution">
    <text evidence="1">The sequence shown here is derived from an EMBL/GenBank/DDBJ whole genome shotgun (WGS) entry which is preliminary data.</text>
</comment>
<evidence type="ECO:0008006" key="3">
    <source>
        <dbReference type="Google" id="ProtNLM"/>
    </source>
</evidence>
<dbReference type="Gene3D" id="3.40.630.10">
    <property type="entry name" value="Zn peptidases"/>
    <property type="match status" value="1"/>
</dbReference>
<reference evidence="1 2" key="1">
    <citation type="journal article" date="2014" name="Int. J. Syst. Evol. Microbiol.">
        <title>Complete genome sequence of Corynebacterium casei LMG S-19264T (=DSM 44701T), isolated from a smear-ripened cheese.</title>
        <authorList>
            <consortium name="US DOE Joint Genome Institute (JGI-PGF)"/>
            <person name="Walter F."/>
            <person name="Albersmeier A."/>
            <person name="Kalinowski J."/>
            <person name="Ruckert C."/>
        </authorList>
    </citation>
    <scope>NUCLEOTIDE SEQUENCE [LARGE SCALE GENOMIC DNA]</scope>
    <source>
        <strain evidence="1 2">CGMCC 1.7286</strain>
    </source>
</reference>
<dbReference type="GO" id="GO:0046872">
    <property type="term" value="F:metal ion binding"/>
    <property type="evidence" value="ECO:0007669"/>
    <property type="project" value="UniProtKB-KW"/>
</dbReference>
<dbReference type="SUPFAM" id="SSF53187">
    <property type="entry name" value="Zn-dependent exopeptidases"/>
    <property type="match status" value="1"/>
</dbReference>
<sequence length="344" mass="38552">MSLNILHNPDAADIARRPQDFLRQLADPTLIVVDGRDNSRCRAVSTLLHGNEPSGLKAVHGWLRRGERPRYRMLFFISSVAAALTEPLFSHRQLPGERDMNRCFRPPFDDRPGLVAGEILELLERYGPECLIDIHNTSGMNPAFGVATHEDPAHEALVTLFTRRLIITDIRLGALMETSRPDFPAVTIECGGNRDPAADRLAVEGLEKFLSRDEVLQLPATGLHLDLYHHPVRLELDSETRIRFADEPDPDADITVPRHLERYNFGRVGTGTFLFWLGPQGRARMRLRDASGGDVLSRYFNCIGHCLYAAQPIKLFMVTDNPVIARSDCLLYAAPESGHTMLDS</sequence>
<proteinExistence type="predicted"/>